<accession>A0ABZ2PNZ0</accession>
<dbReference type="InterPro" id="IPR009057">
    <property type="entry name" value="Homeodomain-like_sf"/>
</dbReference>
<evidence type="ECO:0000313" key="6">
    <source>
        <dbReference type="Proteomes" id="UP001432000"/>
    </source>
</evidence>
<evidence type="ECO:0000256" key="2">
    <source>
        <dbReference type="PROSITE-ProRule" id="PRU00335"/>
    </source>
</evidence>
<gene>
    <name evidence="5" type="ORF">WDS16_02565</name>
</gene>
<name>A0ABZ2PNZ0_9NOCA</name>
<evidence type="ECO:0000259" key="4">
    <source>
        <dbReference type="PROSITE" id="PS50977"/>
    </source>
</evidence>
<dbReference type="Proteomes" id="UP001432000">
    <property type="component" value="Chromosome"/>
</dbReference>
<dbReference type="InterPro" id="IPR001647">
    <property type="entry name" value="HTH_TetR"/>
</dbReference>
<dbReference type="PRINTS" id="PR00455">
    <property type="entry name" value="HTHTETR"/>
</dbReference>
<dbReference type="PANTHER" id="PTHR30055:SF230">
    <property type="entry name" value="TRANSCRIPTIONAL REGULATORY PROTEIN (PROBABLY TETR-FAMILY)-RELATED"/>
    <property type="match status" value="1"/>
</dbReference>
<dbReference type="RefSeq" id="WP_338890255.1">
    <property type="nucleotide sequence ID" value="NZ_CP147846.1"/>
</dbReference>
<dbReference type="EMBL" id="CP147846">
    <property type="protein sequence ID" value="WXG69461.1"/>
    <property type="molecule type" value="Genomic_DNA"/>
</dbReference>
<dbReference type="Pfam" id="PF00440">
    <property type="entry name" value="TetR_N"/>
    <property type="match status" value="1"/>
</dbReference>
<organism evidence="5 6">
    <name type="scientific">Rhodococcus sovatensis</name>
    <dbReference type="NCBI Taxonomy" id="1805840"/>
    <lineage>
        <taxon>Bacteria</taxon>
        <taxon>Bacillati</taxon>
        <taxon>Actinomycetota</taxon>
        <taxon>Actinomycetes</taxon>
        <taxon>Mycobacteriales</taxon>
        <taxon>Nocardiaceae</taxon>
        <taxon>Rhodococcus</taxon>
    </lineage>
</organism>
<feature type="region of interest" description="Disordered" evidence="3">
    <location>
        <begin position="1"/>
        <end position="22"/>
    </location>
</feature>
<dbReference type="PANTHER" id="PTHR30055">
    <property type="entry name" value="HTH-TYPE TRANSCRIPTIONAL REGULATOR RUTR"/>
    <property type="match status" value="1"/>
</dbReference>
<feature type="DNA-binding region" description="H-T-H motif" evidence="2">
    <location>
        <begin position="44"/>
        <end position="63"/>
    </location>
</feature>
<dbReference type="PROSITE" id="PS50977">
    <property type="entry name" value="HTH_TETR_2"/>
    <property type="match status" value="1"/>
</dbReference>
<dbReference type="SUPFAM" id="SSF46689">
    <property type="entry name" value="Homeodomain-like"/>
    <property type="match status" value="1"/>
</dbReference>
<dbReference type="Gene3D" id="1.10.357.10">
    <property type="entry name" value="Tetracycline Repressor, domain 2"/>
    <property type="match status" value="1"/>
</dbReference>
<evidence type="ECO:0000256" key="1">
    <source>
        <dbReference type="ARBA" id="ARBA00023125"/>
    </source>
</evidence>
<keyword evidence="6" id="KW-1185">Reference proteome</keyword>
<feature type="domain" description="HTH tetR-type" evidence="4">
    <location>
        <begin position="21"/>
        <end position="81"/>
    </location>
</feature>
<proteinExistence type="predicted"/>
<protein>
    <submittedName>
        <fullName evidence="5">Helix-turn-helix domain-containing protein</fullName>
    </submittedName>
</protein>
<reference evidence="5 6" key="1">
    <citation type="submission" date="2024-03" db="EMBL/GenBank/DDBJ databases">
        <title>Natural products discovery in diverse microorganisms through a two-stage MS feature dereplication strategy.</title>
        <authorList>
            <person name="Zhang R."/>
        </authorList>
    </citation>
    <scope>NUCLEOTIDE SEQUENCE [LARGE SCALE GENOMIC DNA]</scope>
    <source>
        <strain evidence="5 6">18930</strain>
    </source>
</reference>
<keyword evidence="1 2" id="KW-0238">DNA-binding</keyword>
<evidence type="ECO:0000256" key="3">
    <source>
        <dbReference type="SAM" id="MobiDB-lite"/>
    </source>
</evidence>
<sequence length="198" mass="21237">MTESTKPDDADAAKPGRPRDATIDDRVLGATRELLVELGWDDLSVRGIAARAGVGRSTIDRRWSSKAELVLHAILGATPDLGPFEGADTDGWVRWVASGSREIFAMPEVRAAVPGLLNTFIRNEGLRSQLWQSFSGPPAELFSAGTSRDPADAELDARALIALAAGASLFLSVVATEDDTDEVHRRIGEMLLRSVDDA</sequence>
<dbReference type="InterPro" id="IPR050109">
    <property type="entry name" value="HTH-type_TetR-like_transc_reg"/>
</dbReference>
<evidence type="ECO:0000313" key="5">
    <source>
        <dbReference type="EMBL" id="WXG69461.1"/>
    </source>
</evidence>